<dbReference type="OrthoDB" id="66881at2759"/>
<dbReference type="InterPro" id="IPR036188">
    <property type="entry name" value="FAD/NAD-bd_sf"/>
</dbReference>
<keyword evidence="2" id="KW-0285">Flavoprotein</keyword>
<comment type="caution">
    <text evidence="6">The sequence shown here is derived from an EMBL/GenBank/DDBJ whole genome shotgun (WGS) entry which is preliminary data.</text>
</comment>
<dbReference type="GeneID" id="59372029"/>
<gene>
    <name evidence="6" type="primary">FMO1</name>
    <name evidence="6" type="ORF">PC9H_002188</name>
</gene>
<dbReference type="EMBL" id="JACETU010000010">
    <property type="protein sequence ID" value="KAF7419597.1"/>
    <property type="molecule type" value="Genomic_DNA"/>
</dbReference>
<dbReference type="GO" id="GO:0004499">
    <property type="term" value="F:N,N-dimethylaniline monooxygenase activity"/>
    <property type="evidence" value="ECO:0007669"/>
    <property type="project" value="InterPro"/>
</dbReference>
<keyword evidence="5" id="KW-0560">Oxidoreductase</keyword>
<evidence type="ECO:0000256" key="5">
    <source>
        <dbReference type="ARBA" id="ARBA00023002"/>
    </source>
</evidence>
<evidence type="ECO:0000313" key="7">
    <source>
        <dbReference type="Proteomes" id="UP000623687"/>
    </source>
</evidence>
<protein>
    <submittedName>
        <fullName evidence="6">Monooxygenase</fullName>
    </submittedName>
</protein>
<dbReference type="Proteomes" id="UP000623687">
    <property type="component" value="Unassembled WGS sequence"/>
</dbReference>
<dbReference type="AlphaFoldDB" id="A0A8H6ZL58"/>
<name>A0A8H6ZL58_PLEOS</name>
<evidence type="ECO:0000256" key="2">
    <source>
        <dbReference type="ARBA" id="ARBA00022630"/>
    </source>
</evidence>
<dbReference type="PANTHER" id="PTHR23023">
    <property type="entry name" value="DIMETHYLANILINE MONOOXYGENASE"/>
    <property type="match status" value="1"/>
</dbReference>
<dbReference type="InterPro" id="IPR050346">
    <property type="entry name" value="FMO-like"/>
</dbReference>
<dbReference type="InterPro" id="IPR020946">
    <property type="entry name" value="Flavin_mOase-like"/>
</dbReference>
<evidence type="ECO:0000313" key="6">
    <source>
        <dbReference type="EMBL" id="KAF7419597.1"/>
    </source>
</evidence>
<keyword evidence="7" id="KW-1185">Reference proteome</keyword>
<dbReference type="VEuPathDB" id="FungiDB:PC9H_002188"/>
<accession>A0A8H6ZL58</accession>
<dbReference type="InterPro" id="IPR000960">
    <property type="entry name" value="Flavin_mOase"/>
</dbReference>
<dbReference type="PRINTS" id="PR00370">
    <property type="entry name" value="FMOXYGENASE"/>
</dbReference>
<dbReference type="SUPFAM" id="SSF51905">
    <property type="entry name" value="FAD/NAD(P)-binding domain"/>
    <property type="match status" value="2"/>
</dbReference>
<evidence type="ECO:0000256" key="4">
    <source>
        <dbReference type="ARBA" id="ARBA00022857"/>
    </source>
</evidence>
<evidence type="ECO:0000256" key="3">
    <source>
        <dbReference type="ARBA" id="ARBA00022827"/>
    </source>
</evidence>
<dbReference type="Pfam" id="PF00743">
    <property type="entry name" value="FMO-like"/>
    <property type="match status" value="1"/>
</dbReference>
<proteinExistence type="inferred from homology"/>
<organism evidence="6 7">
    <name type="scientific">Pleurotus ostreatus</name>
    <name type="common">Oyster mushroom</name>
    <name type="synonym">White-rot fungus</name>
    <dbReference type="NCBI Taxonomy" id="5322"/>
    <lineage>
        <taxon>Eukaryota</taxon>
        <taxon>Fungi</taxon>
        <taxon>Dikarya</taxon>
        <taxon>Basidiomycota</taxon>
        <taxon>Agaricomycotina</taxon>
        <taxon>Agaricomycetes</taxon>
        <taxon>Agaricomycetidae</taxon>
        <taxon>Agaricales</taxon>
        <taxon>Pleurotineae</taxon>
        <taxon>Pleurotaceae</taxon>
        <taxon>Pleurotus</taxon>
    </lineage>
</organism>
<dbReference type="GO" id="GO:0050661">
    <property type="term" value="F:NADP binding"/>
    <property type="evidence" value="ECO:0007669"/>
    <property type="project" value="InterPro"/>
</dbReference>
<dbReference type="RefSeq" id="XP_036626451.1">
    <property type="nucleotide sequence ID" value="XM_036771830.1"/>
</dbReference>
<keyword evidence="3" id="KW-0274">FAD</keyword>
<sequence length="491" mass="54526">MPATSCGRPQPKRILIVGGGPCGLVALRNLTERGQFDKVKLVERRNDVGGVWSLNATSDRHLEDPDGGQNPSWASPAYPGMVGNVLPDFLYFSEHPFPKTDRPHQPFPTLSETQEYLKRFAKPYLDDGSIRLNTEVITVDELPNWSGWKVVMKDWNSGGVEVEEVWDAVVIAVGWFDNPVWPPLSGLENLQKQGLAIHGKSWNGPSGFGGKRVLVVGNANSANDIASQLVSVAQIPVFRSVRRSPFPGFVSLPDERIHNVTAVRECSAVVSSDGRKQVKVVLEDGNQIEGLDLVIFATGYKPYPSFVSVLDDSNLQPLVSQSVEPQRIPRVHRHILYAPNPTLAFVGAVMAFTPFTIADVSSTWLSLAWSGQILYPETTDGRLEFERQRLVKLGETAKFFLENEGTERVPDDAKNVCVNGQLTCFISYNVLSIEEEPYAQGLRDDITTVQPELGIVLPEWTKERFEQRNGMYQLKLEALRAARDKSITDEA</sequence>
<keyword evidence="4" id="KW-0521">NADP</keyword>
<keyword evidence="6" id="KW-0503">Monooxygenase</keyword>
<comment type="similarity">
    <text evidence="1">Belongs to the FMO family.</text>
</comment>
<reference evidence="6" key="1">
    <citation type="submission" date="2019-07" db="EMBL/GenBank/DDBJ databases">
        <authorList>
            <person name="Palmer J.M."/>
        </authorList>
    </citation>
    <scope>NUCLEOTIDE SEQUENCE</scope>
    <source>
        <strain evidence="6">PC9</strain>
    </source>
</reference>
<evidence type="ECO:0000256" key="1">
    <source>
        <dbReference type="ARBA" id="ARBA00009183"/>
    </source>
</evidence>
<dbReference type="Gene3D" id="3.50.50.60">
    <property type="entry name" value="FAD/NAD(P)-binding domain"/>
    <property type="match status" value="2"/>
</dbReference>
<dbReference type="GO" id="GO:0050660">
    <property type="term" value="F:flavin adenine dinucleotide binding"/>
    <property type="evidence" value="ECO:0007669"/>
    <property type="project" value="InterPro"/>
</dbReference>